<feature type="transmembrane region" description="Helical" evidence="6">
    <location>
        <begin position="217"/>
        <end position="234"/>
    </location>
</feature>
<feature type="transmembrane region" description="Helical" evidence="6">
    <location>
        <begin position="246"/>
        <end position="264"/>
    </location>
</feature>
<dbReference type="CDD" id="cd06174">
    <property type="entry name" value="MFS"/>
    <property type="match status" value="1"/>
</dbReference>
<feature type="transmembrane region" description="Helical" evidence="6">
    <location>
        <begin position="48"/>
        <end position="67"/>
    </location>
</feature>
<keyword evidence="4 6" id="KW-1133">Transmembrane helix</keyword>
<dbReference type="Proteomes" id="UP000294723">
    <property type="component" value="Unassembled WGS sequence"/>
</dbReference>
<evidence type="ECO:0000256" key="2">
    <source>
        <dbReference type="ARBA" id="ARBA00022475"/>
    </source>
</evidence>
<dbReference type="EMBL" id="SMLA01000031">
    <property type="protein sequence ID" value="TDD86156.1"/>
    <property type="molecule type" value="Genomic_DNA"/>
</dbReference>
<feature type="domain" description="Major facilitator superfamily (MFS) profile" evidence="7">
    <location>
        <begin position="2"/>
        <end position="412"/>
    </location>
</feature>
<dbReference type="Gene3D" id="1.20.1250.20">
    <property type="entry name" value="MFS general substrate transporter like domains"/>
    <property type="match status" value="2"/>
</dbReference>
<evidence type="ECO:0000256" key="6">
    <source>
        <dbReference type="SAM" id="Phobius"/>
    </source>
</evidence>
<keyword evidence="3 6" id="KW-0812">Transmembrane</keyword>
<evidence type="ECO:0000259" key="7">
    <source>
        <dbReference type="PROSITE" id="PS50850"/>
    </source>
</evidence>
<keyword evidence="2" id="KW-1003">Cell membrane</keyword>
<comment type="caution">
    <text evidence="8">The sequence shown here is derived from an EMBL/GenBank/DDBJ whole genome shotgun (WGS) entry which is preliminary data.</text>
</comment>
<dbReference type="InterPro" id="IPR036259">
    <property type="entry name" value="MFS_trans_sf"/>
</dbReference>
<feature type="transmembrane region" description="Helical" evidence="6">
    <location>
        <begin position="74"/>
        <end position="90"/>
    </location>
</feature>
<feature type="transmembrane region" description="Helical" evidence="6">
    <location>
        <begin position="7"/>
        <end position="28"/>
    </location>
</feature>
<organism evidence="8 9">
    <name type="scientific">Saccharopolyspora karakumensis</name>
    <dbReference type="NCBI Taxonomy" id="2530386"/>
    <lineage>
        <taxon>Bacteria</taxon>
        <taxon>Bacillati</taxon>
        <taxon>Actinomycetota</taxon>
        <taxon>Actinomycetes</taxon>
        <taxon>Pseudonocardiales</taxon>
        <taxon>Pseudonocardiaceae</taxon>
        <taxon>Saccharopolyspora</taxon>
    </lineage>
</organism>
<dbReference type="RefSeq" id="WP_132684611.1">
    <property type="nucleotide sequence ID" value="NZ_SMLA01000031.1"/>
</dbReference>
<feature type="transmembrane region" description="Helical" evidence="6">
    <location>
        <begin position="347"/>
        <end position="369"/>
    </location>
</feature>
<evidence type="ECO:0000313" key="9">
    <source>
        <dbReference type="Proteomes" id="UP000294723"/>
    </source>
</evidence>
<protein>
    <submittedName>
        <fullName evidence="8">MFS transporter</fullName>
    </submittedName>
</protein>
<keyword evidence="5 6" id="KW-0472">Membrane</keyword>
<feature type="transmembrane region" description="Helical" evidence="6">
    <location>
        <begin position="140"/>
        <end position="161"/>
    </location>
</feature>
<evidence type="ECO:0000313" key="8">
    <source>
        <dbReference type="EMBL" id="TDD86156.1"/>
    </source>
</evidence>
<proteinExistence type="predicted"/>
<dbReference type="PANTHER" id="PTHR43124:SF3">
    <property type="entry name" value="CHLORAMPHENICOL EFFLUX PUMP RV0191"/>
    <property type="match status" value="1"/>
</dbReference>
<dbReference type="AlphaFoldDB" id="A0A4R5BLK3"/>
<dbReference type="InterPro" id="IPR050189">
    <property type="entry name" value="MFS_Efflux_Transporters"/>
</dbReference>
<dbReference type="GO" id="GO:0005886">
    <property type="term" value="C:plasma membrane"/>
    <property type="evidence" value="ECO:0007669"/>
    <property type="project" value="UniProtKB-SubCell"/>
</dbReference>
<feature type="transmembrane region" description="Helical" evidence="6">
    <location>
        <begin position="389"/>
        <end position="408"/>
    </location>
</feature>
<evidence type="ECO:0000256" key="4">
    <source>
        <dbReference type="ARBA" id="ARBA00022989"/>
    </source>
</evidence>
<dbReference type="InterPro" id="IPR011701">
    <property type="entry name" value="MFS"/>
</dbReference>
<dbReference type="Pfam" id="PF07690">
    <property type="entry name" value="MFS_1"/>
    <property type="match status" value="1"/>
</dbReference>
<dbReference type="PROSITE" id="PS50850">
    <property type="entry name" value="MFS"/>
    <property type="match status" value="1"/>
</dbReference>
<evidence type="ECO:0000256" key="5">
    <source>
        <dbReference type="ARBA" id="ARBA00023136"/>
    </source>
</evidence>
<dbReference type="InterPro" id="IPR020846">
    <property type="entry name" value="MFS_dom"/>
</dbReference>
<feature type="transmembrane region" description="Helical" evidence="6">
    <location>
        <begin position="285"/>
        <end position="304"/>
    </location>
</feature>
<sequence length="425" mass="45148">MRTARDWASYLILSMTAGIIFQVAYIRFVFLEPTYTALGLTGQEYGTVMAVFGAVAAVMYFFGGWFADRFSPRSLIVAALAGTGAADLYLTTTPGFTGVLVAHVVMAVTGMALYWSALVKAIGMLGDASQQGRLFGFLEAVRGVTSTLIGGVGAVLVARAVVPSDGVLALIRIYGVLAFVFAGLVWWVVRVDRERLAALGSSALTLRQLLDAARNRYTWLLGGSIMLMYCFYTTPGYFSPLLENEFGMAAGLIGAIGVARTYVFQFIGGPLGGVCVDKITRSTAGFLRWMFVGAAVISAAFLLLPRQSGLKWVALVLMFALCLMVFCSRGVYWAGVAEVGIPERQRGGVIGLASGLAYLPDAFLPPLAAWWTGDPAAGVPQRGGGYDSMFLFLVAAGVLGAVLTTIILRSRRAREATGPELAPAA</sequence>
<evidence type="ECO:0000256" key="1">
    <source>
        <dbReference type="ARBA" id="ARBA00004651"/>
    </source>
</evidence>
<name>A0A4R5BLK3_9PSEU</name>
<feature type="transmembrane region" description="Helical" evidence="6">
    <location>
        <begin position="167"/>
        <end position="189"/>
    </location>
</feature>
<dbReference type="SUPFAM" id="SSF103473">
    <property type="entry name" value="MFS general substrate transporter"/>
    <property type="match status" value="1"/>
</dbReference>
<reference evidence="8 9" key="1">
    <citation type="submission" date="2019-03" db="EMBL/GenBank/DDBJ databases">
        <title>Draft genome sequences of novel Actinobacteria.</title>
        <authorList>
            <person name="Sahin N."/>
            <person name="Ay H."/>
            <person name="Saygin H."/>
        </authorList>
    </citation>
    <scope>NUCLEOTIDE SEQUENCE [LARGE SCALE GENOMIC DNA]</scope>
    <source>
        <strain evidence="8 9">5K548</strain>
    </source>
</reference>
<gene>
    <name evidence="8" type="ORF">E1202_19670</name>
</gene>
<evidence type="ECO:0000256" key="3">
    <source>
        <dbReference type="ARBA" id="ARBA00022692"/>
    </source>
</evidence>
<comment type="subcellular location">
    <subcellularLocation>
        <location evidence="1">Cell membrane</location>
        <topology evidence="1">Multi-pass membrane protein</topology>
    </subcellularLocation>
</comment>
<accession>A0A4R5BLK3</accession>
<dbReference type="GO" id="GO:0022857">
    <property type="term" value="F:transmembrane transporter activity"/>
    <property type="evidence" value="ECO:0007669"/>
    <property type="project" value="InterPro"/>
</dbReference>
<dbReference type="PANTHER" id="PTHR43124">
    <property type="entry name" value="PURINE EFFLUX PUMP PBUE"/>
    <property type="match status" value="1"/>
</dbReference>
<keyword evidence="9" id="KW-1185">Reference proteome</keyword>
<feature type="transmembrane region" description="Helical" evidence="6">
    <location>
        <begin position="96"/>
        <end position="119"/>
    </location>
</feature>
<feature type="transmembrane region" description="Helical" evidence="6">
    <location>
        <begin position="310"/>
        <end position="335"/>
    </location>
</feature>